<dbReference type="Proteomes" id="UP000199118">
    <property type="component" value="Unassembled WGS sequence"/>
</dbReference>
<comment type="catalytic activity">
    <reaction evidence="6">
        <text>D-ribose 5-phosphate + uracil = psi-UMP + H2O</text>
        <dbReference type="Rhea" id="RHEA:18337"/>
        <dbReference type="ChEBI" id="CHEBI:15377"/>
        <dbReference type="ChEBI" id="CHEBI:17568"/>
        <dbReference type="ChEBI" id="CHEBI:58380"/>
        <dbReference type="ChEBI" id="CHEBI:78346"/>
        <dbReference type="EC" id="4.2.1.70"/>
    </reaction>
</comment>
<keyword evidence="2 6" id="KW-0378">Hydrolase</keyword>
<gene>
    <name evidence="6" type="primary">psuG</name>
    <name evidence="7" type="ORF">SAMN05444336_103168</name>
</gene>
<evidence type="ECO:0000256" key="6">
    <source>
        <dbReference type="HAMAP-Rule" id="MF_01876"/>
    </source>
</evidence>
<dbReference type="EMBL" id="FNMZ01000003">
    <property type="protein sequence ID" value="SDX05874.1"/>
    <property type="molecule type" value="Genomic_DNA"/>
</dbReference>
<feature type="active site" description="Proton donor" evidence="6">
    <location>
        <position position="27"/>
    </location>
</feature>
<accession>A0A1H2YMK0</accession>
<dbReference type="AlphaFoldDB" id="A0A1H2YMK0"/>
<comment type="cofactor">
    <cofactor evidence="6">
        <name>Mn(2+)</name>
        <dbReference type="ChEBI" id="CHEBI:29035"/>
    </cofactor>
    <text evidence="6">Binds 1 Mn(2+) ion per subunit.</text>
</comment>
<keyword evidence="8" id="KW-1185">Reference proteome</keyword>
<keyword evidence="4 6" id="KW-0456">Lyase</keyword>
<dbReference type="STRING" id="356660.SAMN05444336_103168"/>
<dbReference type="Gene3D" id="3.40.1790.10">
    <property type="entry name" value="Indigoidine synthase domain"/>
    <property type="match status" value="1"/>
</dbReference>
<feature type="binding site" evidence="6">
    <location>
        <position position="89"/>
    </location>
    <ligand>
        <name>substrate</name>
    </ligand>
</feature>
<dbReference type="SUPFAM" id="SSF110581">
    <property type="entry name" value="Indigoidine synthase A-like"/>
    <property type="match status" value="1"/>
</dbReference>
<evidence type="ECO:0000256" key="5">
    <source>
        <dbReference type="ARBA" id="ARBA00023295"/>
    </source>
</evidence>
<dbReference type="Pfam" id="PF04227">
    <property type="entry name" value="Indigoidine_A"/>
    <property type="match status" value="1"/>
</dbReference>
<name>A0A1H2YMK0_9RHOB</name>
<dbReference type="GO" id="GO:0016798">
    <property type="term" value="F:hydrolase activity, acting on glycosyl bonds"/>
    <property type="evidence" value="ECO:0007669"/>
    <property type="project" value="UniProtKB-KW"/>
</dbReference>
<feature type="binding site" evidence="6">
    <location>
        <position position="141"/>
    </location>
    <ligand>
        <name>Mn(2+)</name>
        <dbReference type="ChEBI" id="CHEBI:29035"/>
    </ligand>
</feature>
<dbReference type="OrthoDB" id="9805870at2"/>
<evidence type="ECO:0000256" key="2">
    <source>
        <dbReference type="ARBA" id="ARBA00022801"/>
    </source>
</evidence>
<feature type="active site" description="Nucleophile" evidence="6">
    <location>
        <position position="162"/>
    </location>
</feature>
<dbReference type="GO" id="GO:0005737">
    <property type="term" value="C:cytoplasm"/>
    <property type="evidence" value="ECO:0007669"/>
    <property type="project" value="TreeGrafter"/>
</dbReference>
<comment type="similarity">
    <text evidence="6">Belongs to the pseudouridine-5'-phosphate glycosidase family.</text>
</comment>
<dbReference type="InterPro" id="IPR007342">
    <property type="entry name" value="PsuG"/>
</dbReference>
<reference evidence="7 8" key="1">
    <citation type="submission" date="2016-10" db="EMBL/GenBank/DDBJ databases">
        <authorList>
            <person name="de Groot N.N."/>
        </authorList>
    </citation>
    <scope>NUCLEOTIDE SEQUENCE [LARGE SCALE GENOMIC DNA]</scope>
    <source>
        <strain evidence="7 8">DSM 17890</strain>
    </source>
</reference>
<dbReference type="GO" id="GO:0004730">
    <property type="term" value="F:pseudouridylate synthase activity"/>
    <property type="evidence" value="ECO:0007669"/>
    <property type="project" value="UniProtKB-UniRule"/>
</dbReference>
<evidence type="ECO:0000313" key="8">
    <source>
        <dbReference type="Proteomes" id="UP000199118"/>
    </source>
</evidence>
<dbReference type="GO" id="GO:0046113">
    <property type="term" value="P:nucleobase catabolic process"/>
    <property type="evidence" value="ECO:0007669"/>
    <property type="project" value="UniProtKB-UniRule"/>
</dbReference>
<dbReference type="HAMAP" id="MF_01876">
    <property type="entry name" value="PsiMP_glycosidase"/>
    <property type="match status" value="1"/>
</dbReference>
<sequence length="309" mass="31219">MTSHPDLSLSPEVAEALASGAPVVALETAIVTHGMPIPNNLETARAVEAEVRAAGAVPATIAVIDGVLRAGLSGAELERLAALPEGVRKASAKDLGAAIAAGACAGTTVAATMRIAALAGIEIFATGGIGGVHRGAEKTGDVSADLPELAASPVAVVCAGAKSILDLPRTLEYLETAGVPVMGFGTRAFPAFFSRRSGLELDERVDTPEALAAAFAAHQRVGGKGMLVCNPIPEGDEIPAEEISAFIDRAVAEAEAQGIAGKGATPFLLGRVLELTEGRSLVANVALVRDNARLAGRMALALTDARRAA</sequence>
<dbReference type="PANTHER" id="PTHR42909:SF1">
    <property type="entry name" value="CARBOHYDRATE KINASE PFKB DOMAIN-CONTAINING PROTEIN"/>
    <property type="match status" value="1"/>
</dbReference>
<dbReference type="EC" id="4.2.1.70" evidence="6"/>
<comment type="function">
    <text evidence="6">Catalyzes the reversible cleavage of pseudouridine 5'-phosphate (PsiMP) to ribose 5-phosphate and uracil. Functions biologically in the cleavage direction, as part of a pseudouridine degradation pathway.</text>
</comment>
<dbReference type="GO" id="GO:0046872">
    <property type="term" value="F:metal ion binding"/>
    <property type="evidence" value="ECO:0007669"/>
    <property type="project" value="UniProtKB-KW"/>
</dbReference>
<evidence type="ECO:0000313" key="7">
    <source>
        <dbReference type="EMBL" id="SDX05874.1"/>
    </source>
</evidence>
<proteinExistence type="inferred from homology"/>
<evidence type="ECO:0000256" key="3">
    <source>
        <dbReference type="ARBA" id="ARBA00023211"/>
    </source>
</evidence>
<comment type="subunit">
    <text evidence="6">Homotrimer.</text>
</comment>
<dbReference type="InterPro" id="IPR022830">
    <property type="entry name" value="Indigdn_synthA-like"/>
</dbReference>
<keyword evidence="5 6" id="KW-0326">Glycosidase</keyword>
<evidence type="ECO:0000256" key="4">
    <source>
        <dbReference type="ARBA" id="ARBA00023239"/>
    </source>
</evidence>
<organism evidence="7 8">
    <name type="scientific">Albimonas donghaensis</name>
    <dbReference type="NCBI Taxonomy" id="356660"/>
    <lineage>
        <taxon>Bacteria</taxon>
        <taxon>Pseudomonadati</taxon>
        <taxon>Pseudomonadota</taxon>
        <taxon>Alphaproteobacteria</taxon>
        <taxon>Rhodobacterales</taxon>
        <taxon>Paracoccaceae</taxon>
        <taxon>Albimonas</taxon>
    </lineage>
</organism>
<feature type="binding site" evidence="6">
    <location>
        <begin position="143"/>
        <end position="145"/>
    </location>
    <ligand>
        <name>substrate</name>
    </ligand>
</feature>
<keyword evidence="3 6" id="KW-0464">Manganese</keyword>
<protein>
    <recommendedName>
        <fullName evidence="6">Pseudouridine-5'-phosphate glycosidase</fullName>
        <shortName evidence="6">PsiMP glycosidase</shortName>
        <ecNumber evidence="6">4.2.1.70</ecNumber>
    </recommendedName>
</protein>
<keyword evidence="1 6" id="KW-0479">Metal-binding</keyword>
<dbReference type="PANTHER" id="PTHR42909">
    <property type="entry name" value="ZGC:136858"/>
    <property type="match status" value="1"/>
</dbReference>
<dbReference type="RefSeq" id="WP_092681382.1">
    <property type="nucleotide sequence ID" value="NZ_FNMZ01000003.1"/>
</dbReference>
<feature type="binding site" evidence="6">
    <location>
        <position position="109"/>
    </location>
    <ligand>
        <name>substrate</name>
    </ligand>
</feature>
<evidence type="ECO:0000256" key="1">
    <source>
        <dbReference type="ARBA" id="ARBA00022723"/>
    </source>
</evidence>